<keyword evidence="2" id="KW-1133">Transmembrane helix</keyword>
<evidence type="ECO:0000256" key="1">
    <source>
        <dbReference type="SAM" id="MobiDB-lite"/>
    </source>
</evidence>
<dbReference type="EMBL" id="PTJA01000004">
    <property type="protein sequence ID" value="PPK81679.1"/>
    <property type="molecule type" value="Genomic_DNA"/>
</dbReference>
<sequence length="267" mass="29259">MKDLLGKWNGLKAETRRFLKFLAIPLVAVILIMVVVVLDKAGQPANEPETVSAKAESTSPQSDENQPQKVKVALQKDAVPELNDLMKSYFNARKSCDKDALSKAYGGKTGEESLDQLASRMEEEVKFYQSFENLECFSTPGIADGDYVVYARFDVKFRQAETMAPSLIVCYAKTASDGSCYLVADNSKEESEFMQEVNQSDEVQKMAKEVNEGLEKALKSDENLLAVYNTLKKGEEEPEAAAETTGESASESSGEPASESASQSNNN</sequence>
<feature type="compositionally biased region" description="Low complexity" evidence="1">
    <location>
        <begin position="241"/>
        <end position="267"/>
    </location>
</feature>
<evidence type="ECO:0000313" key="4">
    <source>
        <dbReference type="Proteomes" id="UP000237749"/>
    </source>
</evidence>
<reference evidence="3 4" key="1">
    <citation type="submission" date="2018-02" db="EMBL/GenBank/DDBJ databases">
        <title>Genomic Encyclopedia of Archaeal and Bacterial Type Strains, Phase II (KMG-II): from individual species to whole genera.</title>
        <authorList>
            <person name="Goeker M."/>
        </authorList>
    </citation>
    <scope>NUCLEOTIDE SEQUENCE [LARGE SCALE GENOMIC DNA]</scope>
    <source>
        <strain evidence="3 4">DSM 3808</strain>
    </source>
</reference>
<dbReference type="OrthoDB" id="1690999at2"/>
<gene>
    <name evidence="3" type="ORF">BXY41_104482</name>
</gene>
<dbReference type="Proteomes" id="UP000237749">
    <property type="component" value="Unassembled WGS sequence"/>
</dbReference>
<protein>
    <submittedName>
        <fullName evidence="3">Uncharacterized protein</fullName>
    </submittedName>
</protein>
<name>A0A2S6HV18_9FIRM</name>
<feature type="transmembrane region" description="Helical" evidence="2">
    <location>
        <begin position="21"/>
        <end position="38"/>
    </location>
</feature>
<proteinExistence type="predicted"/>
<keyword evidence="4" id="KW-1185">Reference proteome</keyword>
<feature type="compositionally biased region" description="Polar residues" evidence="1">
    <location>
        <begin position="55"/>
        <end position="68"/>
    </location>
</feature>
<keyword evidence="2" id="KW-0812">Transmembrane</keyword>
<comment type="caution">
    <text evidence="3">The sequence shown here is derived from an EMBL/GenBank/DDBJ whole genome shotgun (WGS) entry which is preliminary data.</text>
</comment>
<dbReference type="AlphaFoldDB" id="A0A2S6HV18"/>
<organism evidence="3 4">
    <name type="scientific">Lacrimispora xylanisolvens</name>
    <dbReference type="NCBI Taxonomy" id="384636"/>
    <lineage>
        <taxon>Bacteria</taxon>
        <taxon>Bacillati</taxon>
        <taxon>Bacillota</taxon>
        <taxon>Clostridia</taxon>
        <taxon>Lachnospirales</taxon>
        <taxon>Lachnospiraceae</taxon>
        <taxon>Lacrimispora</taxon>
    </lineage>
</organism>
<feature type="region of interest" description="Disordered" evidence="1">
    <location>
        <begin position="46"/>
        <end position="68"/>
    </location>
</feature>
<evidence type="ECO:0000256" key="2">
    <source>
        <dbReference type="SAM" id="Phobius"/>
    </source>
</evidence>
<keyword evidence="2" id="KW-0472">Membrane</keyword>
<accession>A0A2S6HV18</accession>
<dbReference type="RefSeq" id="WP_104436757.1">
    <property type="nucleotide sequence ID" value="NZ_PTJA01000004.1"/>
</dbReference>
<feature type="region of interest" description="Disordered" evidence="1">
    <location>
        <begin position="230"/>
        <end position="267"/>
    </location>
</feature>
<evidence type="ECO:0000313" key="3">
    <source>
        <dbReference type="EMBL" id="PPK81679.1"/>
    </source>
</evidence>